<organism evidence="1">
    <name type="scientific">Ophidiomyces ophidiicola</name>
    <dbReference type="NCBI Taxonomy" id="1387563"/>
    <lineage>
        <taxon>Eukaryota</taxon>
        <taxon>Fungi</taxon>
        <taxon>Dikarya</taxon>
        <taxon>Ascomycota</taxon>
        <taxon>Pezizomycotina</taxon>
        <taxon>Eurotiomycetes</taxon>
        <taxon>Eurotiomycetidae</taxon>
        <taxon>Onygenales</taxon>
        <taxon>Onygenaceae</taxon>
        <taxon>Ophidiomyces</taxon>
    </lineage>
</organism>
<evidence type="ECO:0000313" key="1">
    <source>
        <dbReference type="EMBL" id="KAI2384428.1"/>
    </source>
</evidence>
<protein>
    <submittedName>
        <fullName evidence="1">Uncharacterized protein</fullName>
    </submittedName>
</protein>
<sequence length="256" mass="28102">MADDEEYFLPLEDQSIFGAGIKRKRVLFVRPTDAPSAPDNDSLFASVTASSTPGPRPADSGSGTLGEEYLSIVLSRSSSSAPATAPDRSTPPQIPSTTAPEDPSRRLCDICNLPLSQLPPAVSDRRYPPHPHESSLVHQVSLPHSHPPSAIDRTRHGYKYLSSYGWDPDARVGLGPNGSGIRVPIKAEFKRDTTGLGVDVKRLTDLEKQERENRRTIGKLNAKQVKQKDAEEKRKSDKLRELFYASEDVEKYLSGA</sequence>
<name>A0ACB8UT40_9EURO</name>
<accession>A0ACB8UT40</accession>
<gene>
    <name evidence="1" type="ORF">LOY88_004680</name>
</gene>
<reference evidence="1" key="1">
    <citation type="journal article" date="2022" name="bioRxiv">
        <title>Population genetic analysis of Ophidiomyces ophidiicola, the causative agent of snake fungal disease, indicates recent introductions to the USA.</title>
        <authorList>
            <person name="Ladner J.T."/>
            <person name="Palmer J.M."/>
            <person name="Ettinger C.L."/>
            <person name="Stajich J.E."/>
            <person name="Farrell T.M."/>
            <person name="Glorioso B.M."/>
            <person name="Lawson B."/>
            <person name="Price S.J."/>
            <person name="Stengle A.G."/>
            <person name="Grear D.A."/>
            <person name="Lorch J.M."/>
        </authorList>
    </citation>
    <scope>NUCLEOTIDE SEQUENCE</scope>
    <source>
        <strain evidence="1">NWHC 24266-5</strain>
    </source>
</reference>
<dbReference type="EMBL" id="JALBCA010000073">
    <property type="protein sequence ID" value="KAI2384428.1"/>
    <property type="molecule type" value="Genomic_DNA"/>
</dbReference>
<proteinExistence type="predicted"/>
<comment type="caution">
    <text evidence="1">The sequence shown here is derived from an EMBL/GenBank/DDBJ whole genome shotgun (WGS) entry which is preliminary data.</text>
</comment>